<keyword evidence="1" id="KW-1133">Transmembrane helix</keyword>
<dbReference type="Proteomes" id="UP000320801">
    <property type="component" value="Unassembled WGS sequence"/>
</dbReference>
<name>A0A507SSZ0_9BACT</name>
<organism evidence="2 3">
    <name type="scientific">Mycoplasmopsis mucosicanis</name>
    <dbReference type="NCBI Taxonomy" id="458208"/>
    <lineage>
        <taxon>Bacteria</taxon>
        <taxon>Bacillati</taxon>
        <taxon>Mycoplasmatota</taxon>
        <taxon>Mycoplasmoidales</taxon>
        <taxon>Metamycoplasmataceae</taxon>
        <taxon>Mycoplasmopsis</taxon>
    </lineage>
</organism>
<feature type="transmembrane region" description="Helical" evidence="1">
    <location>
        <begin position="68"/>
        <end position="93"/>
    </location>
</feature>
<dbReference type="EMBL" id="SMDN01000001">
    <property type="protein sequence ID" value="TQC54206.1"/>
    <property type="molecule type" value="Genomic_DNA"/>
</dbReference>
<comment type="caution">
    <text evidence="2">The sequence shown here is derived from an EMBL/GenBank/DDBJ whole genome shotgun (WGS) entry which is preliminary data.</text>
</comment>
<protein>
    <submittedName>
        <fullName evidence="2">Uncharacterized protein</fullName>
    </submittedName>
</protein>
<dbReference type="AlphaFoldDB" id="A0A507SSZ0"/>
<keyword evidence="1" id="KW-0812">Transmembrane</keyword>
<accession>A0A507SSZ0</accession>
<sequence length="98" mass="11292">MKKEKKSNLFDSSENTIDATLEINVKTKFSRSELSNLDPFTRNQYLHRAREFANKDTRVIRNALFRRMWTTIAIIAIVVGLLFGLIILGIAIYRSSIS</sequence>
<evidence type="ECO:0000313" key="3">
    <source>
        <dbReference type="Proteomes" id="UP000320801"/>
    </source>
</evidence>
<proteinExistence type="predicted"/>
<keyword evidence="1" id="KW-0472">Membrane</keyword>
<keyword evidence="3" id="KW-1185">Reference proteome</keyword>
<dbReference type="RefSeq" id="WP_141483618.1">
    <property type="nucleotide sequence ID" value="NZ_SMDN01000001.1"/>
</dbReference>
<evidence type="ECO:0000313" key="2">
    <source>
        <dbReference type="EMBL" id="TQC54206.1"/>
    </source>
</evidence>
<reference evidence="2 3" key="1">
    <citation type="submission" date="2019-03" db="EMBL/GenBank/DDBJ databases">
        <title>Characterization of a novel Mycoplasma cynos real-time PCR assay.</title>
        <authorList>
            <person name="Tallmadge R.L."/>
            <person name="Mitchell P.K."/>
            <person name="Goodman L."/>
        </authorList>
    </citation>
    <scope>NUCLEOTIDE SEQUENCE [LARGE SCALE GENOMIC DNA]</scope>
    <source>
        <strain evidence="2 3">1642</strain>
    </source>
</reference>
<gene>
    <name evidence="2" type="ORF">E1I18_00310</name>
</gene>
<evidence type="ECO:0000256" key="1">
    <source>
        <dbReference type="SAM" id="Phobius"/>
    </source>
</evidence>